<dbReference type="RefSeq" id="WP_073539047.1">
    <property type="nucleotide sequence ID" value="NZ_CP018335.1"/>
</dbReference>
<evidence type="ECO:0000313" key="1">
    <source>
        <dbReference type="EMBL" id="APM39423.1"/>
    </source>
</evidence>
<name>A0A1L5F8X5_CLOKL</name>
<dbReference type="EMBL" id="CP018335">
    <property type="protein sequence ID" value="APM39423.1"/>
    <property type="molecule type" value="Genomic_DNA"/>
</dbReference>
<organism evidence="1 2">
    <name type="scientific">Clostridium kluyveri</name>
    <dbReference type="NCBI Taxonomy" id="1534"/>
    <lineage>
        <taxon>Bacteria</taxon>
        <taxon>Bacillati</taxon>
        <taxon>Bacillota</taxon>
        <taxon>Clostridia</taxon>
        <taxon>Eubacteriales</taxon>
        <taxon>Clostridiaceae</taxon>
        <taxon>Clostridium</taxon>
    </lineage>
</organism>
<dbReference type="Proteomes" id="UP000184604">
    <property type="component" value="Chromosome"/>
</dbReference>
<proteinExistence type="predicted"/>
<accession>A0A1L5F8X5</accession>
<dbReference type="AlphaFoldDB" id="A0A1L5F8X5"/>
<gene>
    <name evidence="1" type="ORF">BS101_12055</name>
</gene>
<evidence type="ECO:0000313" key="2">
    <source>
        <dbReference type="Proteomes" id="UP000184604"/>
    </source>
</evidence>
<reference evidence="1 2" key="1">
    <citation type="submission" date="2016-12" db="EMBL/GenBank/DDBJ databases">
        <title>Complete genome sequence of Clostridium kluyveri JZZ isolated from the pit mud of a Chinese flavor liquor-making factory.</title>
        <authorList>
            <person name="Wang Y."/>
        </authorList>
    </citation>
    <scope>NUCLEOTIDE SEQUENCE [LARGE SCALE GENOMIC DNA]</scope>
    <source>
        <strain evidence="1 2">JZZ</strain>
    </source>
</reference>
<protein>
    <submittedName>
        <fullName evidence="1">Uncharacterized protein</fullName>
    </submittedName>
</protein>
<sequence length="146" mass="16922">MRRLTPEKEQFFMQNFHKMKNKELAKILNISKTSISRKARQLGLKPKLTMSNTAKEIETYKSGNDTLLEIEGRRKTAAIPKIKDLIPDNKVLNIKEFINKKVGYVPTMGKVIGKTQHLIVIQTKNYTETFRIEDIYTGKTIVREIL</sequence>